<gene>
    <name evidence="3" type="ORF">AVL61_00525</name>
</gene>
<evidence type="ECO:0000256" key="2">
    <source>
        <dbReference type="SAM" id="Phobius"/>
    </source>
</evidence>
<feature type="transmembrane region" description="Helical" evidence="2">
    <location>
        <begin position="38"/>
        <end position="58"/>
    </location>
</feature>
<organism evidence="3 4">
    <name type="scientific">Kocuria rosea subsp. polaris</name>
    <dbReference type="NCBI Taxonomy" id="136273"/>
    <lineage>
        <taxon>Bacteria</taxon>
        <taxon>Bacillati</taxon>
        <taxon>Actinomycetota</taxon>
        <taxon>Actinomycetes</taxon>
        <taxon>Micrococcales</taxon>
        <taxon>Micrococcaceae</taxon>
        <taxon>Kocuria</taxon>
    </lineage>
</organism>
<evidence type="ECO:0000313" key="3">
    <source>
        <dbReference type="EMBL" id="KUG61450.1"/>
    </source>
</evidence>
<keyword evidence="2" id="KW-0472">Membrane</keyword>
<keyword evidence="2" id="KW-1133">Transmembrane helix</keyword>
<feature type="transmembrane region" description="Helical" evidence="2">
    <location>
        <begin position="135"/>
        <end position="154"/>
    </location>
</feature>
<feature type="compositionally biased region" description="Low complexity" evidence="1">
    <location>
        <begin position="262"/>
        <end position="273"/>
    </location>
</feature>
<dbReference type="RefSeq" id="WP_058872866.1">
    <property type="nucleotide sequence ID" value="NZ_LQBK01000004.1"/>
</dbReference>
<evidence type="ECO:0000313" key="4">
    <source>
        <dbReference type="Proteomes" id="UP000053512"/>
    </source>
</evidence>
<dbReference type="OrthoDB" id="4883516at2"/>
<accession>A0A0W8INJ0</accession>
<sequence length="282" mass="27112">MTLERPRTEAPAPDDQTQAPVPAEAEEQPEKKSPALNIPGLLAGAATAATMSVIGGHLSVVGTVLGAALTSIVSGIAVVVYSTSLERSRHGLKKVKTTVAQRVLARPGLDASGSDGSTAVTGGSRWSALRPRLKPLLVSTGVILGLAVAAVFGVQALTGTELSGGTGTIQRSVTGSESIAVRSAATPAPAEDPAAGTGEVAPAEGTAPTAETPAAPGEVAPGEVAPTAGAVTGDGSTSGEELPATGGQQLDSGQTGTGEAGAGAAAEPGVTGADAGAVPAAP</sequence>
<dbReference type="Proteomes" id="UP000053512">
    <property type="component" value="Unassembled WGS sequence"/>
</dbReference>
<dbReference type="STRING" id="136273.GY22_05340"/>
<name>A0A0W8INJ0_KOCRO</name>
<evidence type="ECO:0000256" key="1">
    <source>
        <dbReference type="SAM" id="MobiDB-lite"/>
    </source>
</evidence>
<reference evidence="4" key="1">
    <citation type="submission" date="2015-12" db="EMBL/GenBank/DDBJ databases">
        <authorList>
            <person name="Nair G.R."/>
            <person name="Kaur G."/>
            <person name="Mayilraj S."/>
        </authorList>
    </citation>
    <scope>NUCLEOTIDE SEQUENCE [LARGE SCALE GENOMIC DNA]</scope>
    <source>
        <strain evidence="4">CD08_4</strain>
    </source>
</reference>
<dbReference type="EMBL" id="LQBK01000004">
    <property type="protein sequence ID" value="KUG61450.1"/>
    <property type="molecule type" value="Genomic_DNA"/>
</dbReference>
<keyword evidence="2" id="KW-0812">Transmembrane</keyword>
<feature type="transmembrane region" description="Helical" evidence="2">
    <location>
        <begin position="64"/>
        <end position="84"/>
    </location>
</feature>
<dbReference type="AlphaFoldDB" id="A0A0W8INJ0"/>
<comment type="caution">
    <text evidence="3">The sequence shown here is derived from an EMBL/GenBank/DDBJ whole genome shotgun (WGS) entry which is preliminary data.</text>
</comment>
<protein>
    <submittedName>
        <fullName evidence="3">Uncharacterized protein</fullName>
    </submittedName>
</protein>
<feature type="region of interest" description="Disordered" evidence="1">
    <location>
        <begin position="1"/>
        <end position="36"/>
    </location>
</feature>
<feature type="compositionally biased region" description="Low complexity" evidence="1">
    <location>
        <begin position="184"/>
        <end position="226"/>
    </location>
</feature>
<proteinExistence type="predicted"/>
<feature type="region of interest" description="Disordered" evidence="1">
    <location>
        <begin position="180"/>
        <end position="282"/>
    </location>
</feature>